<dbReference type="Pfam" id="PF18962">
    <property type="entry name" value="Por_Secre_tail"/>
    <property type="match status" value="1"/>
</dbReference>
<feature type="chain" id="PRO_5045894627" evidence="1">
    <location>
        <begin position="22"/>
        <end position="332"/>
    </location>
</feature>
<evidence type="ECO:0000259" key="2">
    <source>
        <dbReference type="Pfam" id="PF18962"/>
    </source>
</evidence>
<protein>
    <submittedName>
        <fullName evidence="3">T9SS type A sorting domain-containing protein</fullName>
    </submittedName>
</protein>
<proteinExistence type="predicted"/>
<keyword evidence="4" id="KW-1185">Reference proteome</keyword>
<name>A0ABX7IC25_9BACT</name>
<feature type="domain" description="Secretion system C-terminal sorting" evidence="2">
    <location>
        <begin position="255"/>
        <end position="329"/>
    </location>
</feature>
<keyword evidence="1" id="KW-0732">Signal</keyword>
<organism evidence="3 4">
    <name type="scientific">Dyadobacter sandarakinus</name>
    <dbReference type="NCBI Taxonomy" id="2747268"/>
    <lineage>
        <taxon>Bacteria</taxon>
        <taxon>Pseudomonadati</taxon>
        <taxon>Bacteroidota</taxon>
        <taxon>Cytophagia</taxon>
        <taxon>Cytophagales</taxon>
        <taxon>Spirosomataceae</taxon>
        <taxon>Dyadobacter</taxon>
    </lineage>
</organism>
<dbReference type="NCBIfam" id="TIGR04183">
    <property type="entry name" value="Por_Secre_tail"/>
    <property type="match status" value="1"/>
</dbReference>
<reference evidence="3 4" key="1">
    <citation type="submission" date="2020-06" db="EMBL/GenBank/DDBJ databases">
        <title>Dyadobacter sandarakinus sp. nov., isolated from the soil of the Arctic Yellow River Station.</title>
        <authorList>
            <person name="Zhang Y."/>
            <person name="Peng F."/>
        </authorList>
    </citation>
    <scope>NUCLEOTIDE SEQUENCE [LARGE SCALE GENOMIC DNA]</scope>
    <source>
        <strain evidence="3 4">Q3-56</strain>
    </source>
</reference>
<gene>
    <name evidence="3" type="ORF">HWI92_21295</name>
</gene>
<feature type="signal peptide" evidence="1">
    <location>
        <begin position="1"/>
        <end position="21"/>
    </location>
</feature>
<evidence type="ECO:0000256" key="1">
    <source>
        <dbReference type="SAM" id="SignalP"/>
    </source>
</evidence>
<dbReference type="EMBL" id="CP056775">
    <property type="protein sequence ID" value="QRR03268.1"/>
    <property type="molecule type" value="Genomic_DNA"/>
</dbReference>
<sequence>MKTTTLRIALGILLCASAAQAQFTSGDQFYMPATATVSIQGLIFQPALNTTWSDVDITPSGTAIPGQPTSSIKRVYKFDTPMQFSGTVGIRYDPSELNGNTETDLKIAYYNAQDGYVTTVQGNVDAANHIVNHAFALQNIEKITAGNSNATFPVSLIAFAAKKSERTAVLSWNTATEVNSEHFEVQHSTDGKAWQLLGKVIASGQSQTVQNYTYADINPAAGENLYRLKMVDLDGTFSYSQIARLRFDYEISSNVYPNPVADVLLVKAENWSNVKSLEVINSMGRKVYDLGHAKATQTEERAFDFSALPQGIYIIKTTKTNGEVQAEKVLKR</sequence>
<accession>A0ABX7IC25</accession>
<evidence type="ECO:0000313" key="4">
    <source>
        <dbReference type="Proteomes" id="UP000612680"/>
    </source>
</evidence>
<dbReference type="RefSeq" id="WP_204659044.1">
    <property type="nucleotide sequence ID" value="NZ_CP056775.1"/>
</dbReference>
<dbReference type="InterPro" id="IPR026444">
    <property type="entry name" value="Secre_tail"/>
</dbReference>
<dbReference type="Proteomes" id="UP000612680">
    <property type="component" value="Chromosome"/>
</dbReference>
<evidence type="ECO:0000313" key="3">
    <source>
        <dbReference type="EMBL" id="QRR03268.1"/>
    </source>
</evidence>